<feature type="transmembrane region" description="Helical" evidence="1">
    <location>
        <begin position="73"/>
        <end position="96"/>
    </location>
</feature>
<reference evidence="2 3" key="1">
    <citation type="submission" date="2017-02" db="EMBL/GenBank/DDBJ databases">
        <authorList>
            <person name="Peterson S.W."/>
        </authorList>
    </citation>
    <scope>NUCLEOTIDE SEQUENCE [LARGE SCALE GENOMIC DNA]</scope>
    <source>
        <strain evidence="2 3">S285</strain>
    </source>
</reference>
<keyword evidence="1" id="KW-0812">Transmembrane</keyword>
<feature type="transmembrane region" description="Helical" evidence="1">
    <location>
        <begin position="204"/>
        <end position="224"/>
    </location>
</feature>
<evidence type="ECO:0000313" key="3">
    <source>
        <dbReference type="Proteomes" id="UP000193978"/>
    </source>
</evidence>
<evidence type="ECO:0000256" key="1">
    <source>
        <dbReference type="SAM" id="Phobius"/>
    </source>
</evidence>
<dbReference type="AlphaFoldDB" id="A0A1W6MV99"/>
<keyword evidence="3" id="KW-1185">Reference proteome</keyword>
<keyword evidence="1" id="KW-0472">Membrane</keyword>
<feature type="transmembrane region" description="Helical" evidence="1">
    <location>
        <begin position="236"/>
        <end position="260"/>
    </location>
</feature>
<dbReference type="InterPro" id="IPR010295">
    <property type="entry name" value="DUF898"/>
</dbReference>
<accession>A0A1W6MV99</accession>
<proteinExistence type="predicted"/>
<dbReference type="EMBL" id="CP019948">
    <property type="protein sequence ID" value="ARN81512.1"/>
    <property type="molecule type" value="Genomic_DNA"/>
</dbReference>
<organism evidence="2 3">
    <name type="scientific">Methylocystis bryophila</name>
    <dbReference type="NCBI Taxonomy" id="655015"/>
    <lineage>
        <taxon>Bacteria</taxon>
        <taxon>Pseudomonadati</taxon>
        <taxon>Pseudomonadota</taxon>
        <taxon>Alphaproteobacteria</taxon>
        <taxon>Hyphomicrobiales</taxon>
        <taxon>Methylocystaceae</taxon>
        <taxon>Methylocystis</taxon>
    </lineage>
</organism>
<dbReference type="Pfam" id="PF05987">
    <property type="entry name" value="DUF898"/>
    <property type="match status" value="1"/>
</dbReference>
<dbReference type="OrthoDB" id="7462354at2"/>
<feature type="transmembrane region" description="Helical" evidence="1">
    <location>
        <begin position="295"/>
        <end position="317"/>
    </location>
</feature>
<protein>
    <recommendedName>
        <fullName evidence="4">DUF898 domain-containing protein</fullName>
    </recommendedName>
</protein>
<evidence type="ECO:0008006" key="4">
    <source>
        <dbReference type="Google" id="ProtNLM"/>
    </source>
</evidence>
<feature type="transmembrane region" description="Helical" evidence="1">
    <location>
        <begin position="103"/>
        <end position="122"/>
    </location>
</feature>
<name>A0A1W6MV99_9HYPH</name>
<dbReference type="Proteomes" id="UP000193978">
    <property type="component" value="Chromosome"/>
</dbReference>
<dbReference type="KEGG" id="mbry:B1812_11000"/>
<evidence type="ECO:0000313" key="2">
    <source>
        <dbReference type="EMBL" id="ARN81512.1"/>
    </source>
</evidence>
<feature type="transmembrane region" description="Helical" evidence="1">
    <location>
        <begin position="337"/>
        <end position="357"/>
    </location>
</feature>
<gene>
    <name evidence="2" type="ORF">B1812_11000</name>
</gene>
<feature type="transmembrane region" description="Helical" evidence="1">
    <location>
        <begin position="152"/>
        <end position="174"/>
    </location>
</feature>
<dbReference type="RefSeq" id="WP_085771625.1">
    <property type="nucleotide sequence ID" value="NZ_AP027149.1"/>
</dbReference>
<sequence>MHDPVAPPLQEERARFTGEDAEFRRLVTKGALLELATAGFYRFWLATRIRQHLWGATILGGDPLEYLGTGRELLYGFLFALAILAPIYIAYLLLGLAAESYKAFASLPLVLFFIAFGQFALYRARRYRLHRTAWRGLRFGMGGSGWAYSWRAMLWGAAVIATLGLALPWAAAALERYKMRNTLYGDLQGSFVGRGWDFFKRGSWIWLVGVVGVVLWIVLLGGVANSGEGHGAKPHAGAAALGGLSMLVLGLVAVFFYGAYKAIQWRWWVEGVRIGNVGATSDLRTWALIGNYWKFIGWAVLTLLLGVALLAGVSFALAHFGVVNFDALGSKSGPHPAFIATIIGWYLLLLLAMGVLWRIYFVQRVWKLVILSLTLHGLDAAREVKARETTADAIGEGLMDSFDIAGF</sequence>
<keyword evidence="1" id="KW-1133">Transmembrane helix</keyword>
<dbReference type="STRING" id="655015.B1812_11000"/>